<dbReference type="EMBL" id="KN880769">
    <property type="protein sequence ID" value="KIY62574.1"/>
    <property type="molecule type" value="Genomic_DNA"/>
</dbReference>
<dbReference type="Proteomes" id="UP000054007">
    <property type="component" value="Unassembled WGS sequence"/>
</dbReference>
<gene>
    <name evidence="1" type="ORF">CYLTODRAFT_338121</name>
</gene>
<proteinExistence type="predicted"/>
<accession>A0A0D7AXH4</accession>
<dbReference type="AlphaFoldDB" id="A0A0D7AXH4"/>
<dbReference type="OrthoDB" id="2827839at2759"/>
<feature type="non-terminal residue" evidence="1">
    <location>
        <position position="107"/>
    </location>
</feature>
<name>A0A0D7AXH4_9AGAR</name>
<protein>
    <submittedName>
        <fullName evidence="1">Uncharacterized protein</fullName>
    </submittedName>
</protein>
<evidence type="ECO:0000313" key="1">
    <source>
        <dbReference type="EMBL" id="KIY62574.1"/>
    </source>
</evidence>
<sequence length="107" mass="12186">VTWRCSKPRSPAVQNLCITLLTQTAQEYGMDTVIVRKEAHTTTRINGKYVKTTPHITGNIVDTSKNIGYALHWNLDETQTRPIPSTTEAPNPEIWELKHRKNGFELL</sequence>
<organism evidence="1 2">
    <name type="scientific">Cylindrobasidium torrendii FP15055 ss-10</name>
    <dbReference type="NCBI Taxonomy" id="1314674"/>
    <lineage>
        <taxon>Eukaryota</taxon>
        <taxon>Fungi</taxon>
        <taxon>Dikarya</taxon>
        <taxon>Basidiomycota</taxon>
        <taxon>Agaricomycotina</taxon>
        <taxon>Agaricomycetes</taxon>
        <taxon>Agaricomycetidae</taxon>
        <taxon>Agaricales</taxon>
        <taxon>Marasmiineae</taxon>
        <taxon>Physalacriaceae</taxon>
        <taxon>Cylindrobasidium</taxon>
    </lineage>
</organism>
<keyword evidence="2" id="KW-1185">Reference proteome</keyword>
<reference evidence="1 2" key="1">
    <citation type="journal article" date="2015" name="Fungal Genet. Biol.">
        <title>Evolution of novel wood decay mechanisms in Agaricales revealed by the genome sequences of Fistulina hepatica and Cylindrobasidium torrendii.</title>
        <authorList>
            <person name="Floudas D."/>
            <person name="Held B.W."/>
            <person name="Riley R."/>
            <person name="Nagy L.G."/>
            <person name="Koehler G."/>
            <person name="Ransdell A.S."/>
            <person name="Younus H."/>
            <person name="Chow J."/>
            <person name="Chiniquy J."/>
            <person name="Lipzen A."/>
            <person name="Tritt A."/>
            <person name="Sun H."/>
            <person name="Haridas S."/>
            <person name="LaButti K."/>
            <person name="Ohm R.A."/>
            <person name="Kues U."/>
            <person name="Blanchette R.A."/>
            <person name="Grigoriev I.V."/>
            <person name="Minto R.E."/>
            <person name="Hibbett D.S."/>
        </authorList>
    </citation>
    <scope>NUCLEOTIDE SEQUENCE [LARGE SCALE GENOMIC DNA]</scope>
    <source>
        <strain evidence="1 2">FP15055 ss-10</strain>
    </source>
</reference>
<evidence type="ECO:0000313" key="2">
    <source>
        <dbReference type="Proteomes" id="UP000054007"/>
    </source>
</evidence>
<feature type="non-terminal residue" evidence="1">
    <location>
        <position position="1"/>
    </location>
</feature>